<proteinExistence type="predicted"/>
<comment type="caution">
    <text evidence="1">The sequence shown here is derived from an EMBL/GenBank/DDBJ whole genome shotgun (WGS) entry which is preliminary data.</text>
</comment>
<organism evidence="1 2">
    <name type="scientific">Trichonephila clavata</name>
    <name type="common">Joro spider</name>
    <name type="synonym">Nephila clavata</name>
    <dbReference type="NCBI Taxonomy" id="2740835"/>
    <lineage>
        <taxon>Eukaryota</taxon>
        <taxon>Metazoa</taxon>
        <taxon>Ecdysozoa</taxon>
        <taxon>Arthropoda</taxon>
        <taxon>Chelicerata</taxon>
        <taxon>Arachnida</taxon>
        <taxon>Araneae</taxon>
        <taxon>Araneomorphae</taxon>
        <taxon>Entelegynae</taxon>
        <taxon>Araneoidea</taxon>
        <taxon>Nephilidae</taxon>
        <taxon>Trichonephila</taxon>
    </lineage>
</organism>
<protein>
    <submittedName>
        <fullName evidence="1">Uncharacterized protein</fullName>
    </submittedName>
</protein>
<dbReference type="EMBL" id="BMAO01006772">
    <property type="protein sequence ID" value="GFR11415.1"/>
    <property type="molecule type" value="Genomic_DNA"/>
</dbReference>
<evidence type="ECO:0000313" key="2">
    <source>
        <dbReference type="Proteomes" id="UP000887116"/>
    </source>
</evidence>
<keyword evidence="2" id="KW-1185">Reference proteome</keyword>
<gene>
    <name evidence="1" type="ORF">TNCT_458991</name>
</gene>
<reference evidence="1" key="1">
    <citation type="submission" date="2020-07" db="EMBL/GenBank/DDBJ databases">
        <title>Multicomponent nature underlies the extraordinary mechanical properties of spider dragline silk.</title>
        <authorList>
            <person name="Kono N."/>
            <person name="Nakamura H."/>
            <person name="Mori M."/>
            <person name="Yoshida Y."/>
            <person name="Ohtoshi R."/>
            <person name="Malay A.D."/>
            <person name="Moran D.A.P."/>
            <person name="Tomita M."/>
            <person name="Numata K."/>
            <person name="Arakawa K."/>
        </authorList>
    </citation>
    <scope>NUCLEOTIDE SEQUENCE</scope>
</reference>
<dbReference type="Proteomes" id="UP000887116">
    <property type="component" value="Unassembled WGS sequence"/>
</dbReference>
<name>A0A8X6IUK3_TRICU</name>
<dbReference type="AlphaFoldDB" id="A0A8X6IUK3"/>
<accession>A0A8X6IUK3</accession>
<evidence type="ECO:0000313" key="1">
    <source>
        <dbReference type="EMBL" id="GFR11415.1"/>
    </source>
</evidence>
<sequence length="98" mass="11595">MVRQRRRAQHVDSTREGASDALQLRWIMLDDKKTTQYLEECINMITKERIATSANAQQPKTKAFYKMARQSQKQTEWGKRENGFQIPLHRPVTYNNVK</sequence>